<feature type="compositionally biased region" description="Polar residues" evidence="4">
    <location>
        <begin position="837"/>
        <end position="846"/>
    </location>
</feature>
<dbReference type="GO" id="GO:0014069">
    <property type="term" value="C:postsynaptic density"/>
    <property type="evidence" value="ECO:0007669"/>
    <property type="project" value="TreeGrafter"/>
</dbReference>
<feature type="region of interest" description="Disordered" evidence="4">
    <location>
        <begin position="1213"/>
        <end position="1302"/>
    </location>
</feature>
<dbReference type="PANTHER" id="PTHR24135:SF28">
    <property type="entry name" value="LD13733P"/>
    <property type="match status" value="1"/>
</dbReference>
<name>A0A0N0BCY3_9HYME</name>
<evidence type="ECO:0000256" key="3">
    <source>
        <dbReference type="PROSITE-ProRule" id="PRU00192"/>
    </source>
</evidence>
<evidence type="ECO:0000313" key="7">
    <source>
        <dbReference type="EMBL" id="KOX69668.1"/>
    </source>
</evidence>
<evidence type="ECO:0000259" key="5">
    <source>
        <dbReference type="PROSITE" id="PS50002"/>
    </source>
</evidence>
<dbReference type="InterPro" id="IPR001478">
    <property type="entry name" value="PDZ"/>
</dbReference>
<feature type="region of interest" description="Disordered" evidence="4">
    <location>
        <begin position="740"/>
        <end position="765"/>
    </location>
</feature>
<dbReference type="Proteomes" id="UP000053105">
    <property type="component" value="Unassembled WGS sequence"/>
</dbReference>
<feature type="region of interest" description="Disordered" evidence="4">
    <location>
        <begin position="317"/>
        <end position="373"/>
    </location>
</feature>
<feature type="compositionally biased region" description="Polar residues" evidence="4">
    <location>
        <begin position="1741"/>
        <end position="1760"/>
    </location>
</feature>
<reference evidence="7 8" key="1">
    <citation type="submission" date="2015-07" db="EMBL/GenBank/DDBJ databases">
        <title>The genome of Melipona quadrifasciata.</title>
        <authorList>
            <person name="Pan H."/>
            <person name="Kapheim K."/>
        </authorList>
    </citation>
    <scope>NUCLEOTIDE SEQUENCE [LARGE SCALE GENOMIC DNA]</scope>
    <source>
        <strain evidence="7">0111107301</strain>
        <tissue evidence="7">Whole body</tissue>
    </source>
</reference>
<dbReference type="SMART" id="SM00228">
    <property type="entry name" value="PDZ"/>
    <property type="match status" value="1"/>
</dbReference>
<feature type="compositionally biased region" description="Low complexity" evidence="4">
    <location>
        <begin position="914"/>
        <end position="930"/>
    </location>
</feature>
<dbReference type="OrthoDB" id="445896at2759"/>
<feature type="compositionally biased region" description="Polar residues" evidence="4">
    <location>
        <begin position="1333"/>
        <end position="1348"/>
    </location>
</feature>
<dbReference type="SMART" id="SM00326">
    <property type="entry name" value="SH3"/>
    <property type="match status" value="1"/>
</dbReference>
<feature type="region of interest" description="Disordered" evidence="4">
    <location>
        <begin position="1315"/>
        <end position="1349"/>
    </location>
</feature>
<feature type="repeat" description="ANK" evidence="2">
    <location>
        <begin position="503"/>
        <end position="535"/>
    </location>
</feature>
<feature type="region of interest" description="Disordered" evidence="4">
    <location>
        <begin position="1591"/>
        <end position="1776"/>
    </location>
</feature>
<dbReference type="InterPro" id="IPR036034">
    <property type="entry name" value="PDZ_sf"/>
</dbReference>
<keyword evidence="1 3" id="KW-0728">SH3 domain</keyword>
<dbReference type="PANTHER" id="PTHR24135">
    <property type="entry name" value="SH3 AND MULTIPLE ANKYRIN REPEAT DOMAINS PROTEIN"/>
    <property type="match status" value="1"/>
</dbReference>
<evidence type="ECO:0000313" key="8">
    <source>
        <dbReference type="Proteomes" id="UP000053105"/>
    </source>
</evidence>
<sequence length="1876" mass="202073">MRSIVFTRRRINIIDSDDEFGDRSSSDEENSEPRKIVWQSVSHAKDSFRRPWKGDCLEDPEALHSPLSYFRKLFDDEITSNIVDYTNTCPLQCDPAKPVDVSANETEFFGCCSFASTHGIPCLSSFARKCKRCPLNISASILSYSSSSATRSTFETRITRLPAISGEPIAARIIVSGQAQGPPNQDAVAVAAATAEAGPVEEGVLLARVHVPELYVSKCLQFPKDQLVWDVKQQCLASLPKELKESFNYGLFCPPVNGKAGKFLDEERRLGDYPFNGPVGYLEVRHLSLPSASARDSLSTSCFTVLPVLKNTPPYAQVQKTGVQDAASGRETTEGDAHEDEPAEVTGVRGKQPGGEDRENVQQGPRSEFPLPGNRSSFKFKFNSQVGDFPRVVIRVALKIQFAETPLTLATTLKKPSKVIIALVNGGALLDYRTKEGLTAMHRAVERNSLEAVKTLLELGASPNYKDTKGLTPLYYSVIYKTDPMLCETLLHDHATIGAQDLQGWQEVHQACRNNLVQHLDHLLFYGADMNARNASGNTPLHVCAVNNTDSSCIRQLLFRGAQKDSLNYANQTPYQVAVIAGNMELAEVIKNYQPEEVVPFKGPPRYNPKRRSVAFGGASTMTTSCSASNLGTLTRIPSAEQQQHGSGGCITSGGGGSGGGTLTRTISVEQYATTGVNAVTRVPSAEQYATGNLTRVPSTEQQYPSTGTLNRVPSAEQYTGAIATATGTTTATVAATTAVSTRTSHTGGEQYSSATGAGTPARVPSTEQYPTGTLVRIPSAEQYANNIARTGADHHAALARVPSIEATRNTELQRIPSEQHVAARSAEQNGLPRITSDYQSPNSLRDPNARVERKPRSAAIYEYIRSISRLPTTAENYQNVRMEGLTRLQEHRLELQHRLDMHRTMEMPPSPSPSSRSLAPFSSASSSLSEGSNQPSGEDSASIVTDKSLGDTASDVISDSSGVGTSQSDTTNSLSIPGTTVVCVESYNSGILGHLNINQGDILEVTGATDCGLLEGVLRGQGTGLFPAHCVQEVRLRHTNIPLGPQPARDGRNRVLGRRESQHKYFATAPRLKKPVTSEPRTVVLHRSRKGFGFVLRGAKATSPLMELTPSARYPALQYLDDVDQGGVADLAGLRKGDYLIQINGEDVTTASHEHVVDLIRKSGELVRMTVVSPVISLPNSQSAALLPTSQPIQRQYATLPRKGNNNVVIGGTLGRSPAPMPPRRDPKTTLSVGRARARSMVAGLEGGGERDDRDEITSTGAKSSSAESIHLPQQPSTGPNTGQNTPVQPRTASIRSRPTSSRITAAELEELFQRQQGSTSGQYSSSMMSSHFQTGQATKSHPSSPAKTGRVYASVAEMKRKGKLNSRVRFFGGLGGGSDLHRDFHSTPDLNVQVQSSILAPKGHRSQEDVNALNGRNGLPPPNHPPPPPPVGQVVKVNVGANVPDVVTPASVYDNMAHIQQVKELAAATADGGYGVMSSFRPSNSAKLYASPEDMKTVGYRSRSLPAHTTRCHVRKSHSLRTTNNTTFKPLNNQQNVNNTVSNNNQVNNNQSANNQYAQPLKTNRSHSTAGIRERKKKTIISTSSSITNLSSVTNNNAGNNAVTNTTAPPIPEPDYSLSESENDEGEEETDDDGESEIAKELEKAAAREKLESTRETSGNSNTSGSSSSGSSSLPHSFSVEEIQKVRTQLKSSKSHPNDFLLQQTQQSLVEDGDNSSSGVSSDQDVPVGPPTGFDDTATRNLANEATQHPTTMLSVTSVEKETNPKRTSYGGSGLLTRHAVSLAQLPPPIEADAEEQSNDLFVPPPPEFNAGPSGPGNGDELVFAPPPQFCDNKQQPQQQPQQQQQQNRVKIIGAIPKVTNNQVKASGGRLHNQ</sequence>
<feature type="repeat" description="ANK" evidence="2">
    <location>
        <begin position="436"/>
        <end position="468"/>
    </location>
</feature>
<feature type="compositionally biased region" description="Low complexity" evidence="4">
    <location>
        <begin position="1837"/>
        <end position="1849"/>
    </location>
</feature>
<dbReference type="Gene3D" id="3.10.20.90">
    <property type="entry name" value="Phosphatidylinositol 3-kinase Catalytic Subunit, Chain A, domain 1"/>
    <property type="match status" value="1"/>
</dbReference>
<gene>
    <name evidence="7" type="ORF">WN51_04950</name>
</gene>
<dbReference type="Gene3D" id="2.30.42.10">
    <property type="match status" value="1"/>
</dbReference>
<dbReference type="EMBL" id="KQ435883">
    <property type="protein sequence ID" value="KOX69668.1"/>
    <property type="molecule type" value="Genomic_DNA"/>
</dbReference>
<organism evidence="7 8">
    <name type="scientific">Melipona quadrifasciata</name>
    <dbReference type="NCBI Taxonomy" id="166423"/>
    <lineage>
        <taxon>Eukaryota</taxon>
        <taxon>Metazoa</taxon>
        <taxon>Ecdysozoa</taxon>
        <taxon>Arthropoda</taxon>
        <taxon>Hexapoda</taxon>
        <taxon>Insecta</taxon>
        <taxon>Pterygota</taxon>
        <taxon>Neoptera</taxon>
        <taxon>Endopterygota</taxon>
        <taxon>Hymenoptera</taxon>
        <taxon>Apocrita</taxon>
        <taxon>Aculeata</taxon>
        <taxon>Apoidea</taxon>
        <taxon>Anthophila</taxon>
        <taxon>Apidae</taxon>
        <taxon>Melipona</taxon>
    </lineage>
</organism>
<dbReference type="InterPro" id="IPR036770">
    <property type="entry name" value="Ankyrin_rpt-contain_sf"/>
</dbReference>
<dbReference type="PROSITE" id="PS50106">
    <property type="entry name" value="PDZ"/>
    <property type="match status" value="1"/>
</dbReference>
<keyword evidence="8" id="KW-1185">Reference proteome</keyword>
<dbReference type="Pfam" id="PF00595">
    <property type="entry name" value="PDZ"/>
    <property type="match status" value="1"/>
</dbReference>
<dbReference type="PROSITE" id="PS50088">
    <property type="entry name" value="ANK_REPEAT"/>
    <property type="match status" value="3"/>
</dbReference>
<feature type="domain" description="PDZ" evidence="6">
    <location>
        <begin position="1083"/>
        <end position="1176"/>
    </location>
</feature>
<feature type="compositionally biased region" description="Low complexity" evidence="4">
    <location>
        <begin position="1534"/>
        <end position="1558"/>
    </location>
</feature>
<dbReference type="GO" id="GO:0035255">
    <property type="term" value="F:ionotropic glutamate receptor binding"/>
    <property type="evidence" value="ECO:0007669"/>
    <property type="project" value="TreeGrafter"/>
</dbReference>
<evidence type="ECO:0000256" key="4">
    <source>
        <dbReference type="SAM" id="MobiDB-lite"/>
    </source>
</evidence>
<feature type="compositionally biased region" description="Polar residues" evidence="4">
    <location>
        <begin position="1259"/>
        <end position="1290"/>
    </location>
</feature>
<dbReference type="SMART" id="SM00248">
    <property type="entry name" value="ANK"/>
    <property type="match status" value="6"/>
</dbReference>
<feature type="region of interest" description="Disordered" evidence="4">
    <location>
        <begin position="1400"/>
        <end position="1430"/>
    </location>
</feature>
<accession>A0A0N0BCY3</accession>
<dbReference type="Pfam" id="PF12796">
    <property type="entry name" value="Ank_2"/>
    <property type="match status" value="2"/>
</dbReference>
<protein>
    <submittedName>
        <fullName evidence="7">SH3 and multiple ankyrin repeat domains protein 3</fullName>
    </submittedName>
</protein>
<feature type="region of interest" description="Disordered" evidence="4">
    <location>
        <begin position="823"/>
        <end position="854"/>
    </location>
</feature>
<feature type="compositionally biased region" description="Basic and acidic residues" evidence="4">
    <location>
        <begin position="1639"/>
        <end position="1657"/>
    </location>
</feature>
<dbReference type="SUPFAM" id="SSF50044">
    <property type="entry name" value="SH3-domain"/>
    <property type="match status" value="1"/>
</dbReference>
<dbReference type="Gene3D" id="1.25.40.20">
    <property type="entry name" value="Ankyrin repeat-containing domain"/>
    <property type="match status" value="1"/>
</dbReference>
<dbReference type="GO" id="GO:0030160">
    <property type="term" value="F:synaptic receptor adaptor activity"/>
    <property type="evidence" value="ECO:0007669"/>
    <property type="project" value="TreeGrafter"/>
</dbReference>
<dbReference type="InterPro" id="IPR051569">
    <property type="entry name" value="SHANK"/>
</dbReference>
<feature type="compositionally biased region" description="Acidic residues" evidence="4">
    <location>
        <begin position="1623"/>
        <end position="1638"/>
    </location>
</feature>
<dbReference type="SUPFAM" id="SSF48403">
    <property type="entry name" value="Ankyrin repeat"/>
    <property type="match status" value="1"/>
</dbReference>
<feature type="compositionally biased region" description="Polar residues" evidence="4">
    <location>
        <begin position="956"/>
        <end position="976"/>
    </location>
</feature>
<feature type="compositionally biased region" description="Pro residues" evidence="4">
    <location>
        <begin position="1421"/>
        <end position="1430"/>
    </location>
</feature>
<dbReference type="InterPro" id="IPR002110">
    <property type="entry name" value="Ankyrin_rpt"/>
</dbReference>
<dbReference type="InterPro" id="IPR036028">
    <property type="entry name" value="SH3-like_dom_sf"/>
</dbReference>
<feature type="region of interest" description="Disordered" evidence="4">
    <location>
        <begin position="1789"/>
        <end position="1876"/>
    </location>
</feature>
<dbReference type="CDD" id="cd06746">
    <property type="entry name" value="PDZ_SHANK1_3-like"/>
    <property type="match status" value="1"/>
</dbReference>
<feature type="domain" description="SH3" evidence="5">
    <location>
        <begin position="977"/>
        <end position="1037"/>
    </location>
</feature>
<dbReference type="Gene3D" id="2.30.30.40">
    <property type="entry name" value="SH3 Domains"/>
    <property type="match status" value="1"/>
</dbReference>
<evidence type="ECO:0000256" key="1">
    <source>
        <dbReference type="ARBA" id="ARBA00022443"/>
    </source>
</evidence>
<feature type="compositionally biased region" description="Basic and acidic residues" evidence="4">
    <location>
        <begin position="1249"/>
        <end position="1258"/>
    </location>
</feature>
<dbReference type="PROSITE" id="PS50002">
    <property type="entry name" value="SH3"/>
    <property type="match status" value="1"/>
</dbReference>
<feature type="compositionally biased region" description="Polar residues" evidence="4">
    <location>
        <begin position="931"/>
        <end position="946"/>
    </location>
</feature>
<feature type="compositionally biased region" description="Low complexity" evidence="4">
    <location>
        <begin position="1717"/>
        <end position="1729"/>
    </location>
</feature>
<dbReference type="InterPro" id="IPR001452">
    <property type="entry name" value="SH3_domain"/>
</dbReference>
<dbReference type="CDD" id="cd17091">
    <property type="entry name" value="FERM_F0_SHANK"/>
    <property type="match status" value="1"/>
</dbReference>
<dbReference type="FunFam" id="3.10.20.90:FF:000029">
    <property type="entry name" value="SH3 and multiple ankyrin repeat domains protein 1"/>
    <property type="match status" value="1"/>
</dbReference>
<keyword evidence="2" id="KW-0040">ANK repeat</keyword>
<feature type="compositionally biased region" description="Polar residues" evidence="4">
    <location>
        <begin position="1559"/>
        <end position="1571"/>
    </location>
</feature>
<dbReference type="STRING" id="166423.A0A0N0BCY3"/>
<proteinExistence type="predicted"/>
<dbReference type="PROSITE" id="PS50297">
    <property type="entry name" value="ANK_REP_REGION"/>
    <property type="match status" value="2"/>
</dbReference>
<feature type="region of interest" description="Disordered" evidence="4">
    <location>
        <begin position="905"/>
        <end position="976"/>
    </location>
</feature>
<feature type="compositionally biased region" description="Low complexity" evidence="4">
    <location>
        <begin position="1659"/>
        <end position="1675"/>
    </location>
</feature>
<dbReference type="SUPFAM" id="SSF50156">
    <property type="entry name" value="PDZ domain-like"/>
    <property type="match status" value="1"/>
</dbReference>
<dbReference type="GO" id="GO:0045211">
    <property type="term" value="C:postsynaptic membrane"/>
    <property type="evidence" value="ECO:0007669"/>
    <property type="project" value="TreeGrafter"/>
</dbReference>
<evidence type="ECO:0000259" key="6">
    <source>
        <dbReference type="PROSITE" id="PS50106"/>
    </source>
</evidence>
<dbReference type="GO" id="GO:0043197">
    <property type="term" value="C:dendritic spine"/>
    <property type="evidence" value="ECO:0007669"/>
    <property type="project" value="TreeGrafter"/>
</dbReference>
<feature type="compositionally biased region" description="Low complexity" evidence="4">
    <location>
        <begin position="1591"/>
        <end position="1610"/>
    </location>
</feature>
<feature type="compositionally biased region" description="Low complexity" evidence="4">
    <location>
        <begin position="1291"/>
        <end position="1302"/>
    </location>
</feature>
<feature type="compositionally biased region" description="Low complexity" evidence="4">
    <location>
        <begin position="1315"/>
        <end position="1332"/>
    </location>
</feature>
<feature type="repeat" description="ANK" evidence="2">
    <location>
        <begin position="536"/>
        <end position="569"/>
    </location>
</feature>
<feature type="region of interest" description="Disordered" evidence="4">
    <location>
        <begin position="1533"/>
        <end position="1579"/>
    </location>
</feature>
<dbReference type="FunFam" id="2.30.42.10:FF:000018">
    <property type="entry name" value="SH3 and multiple ankyrin repeat domains protein 2"/>
    <property type="match status" value="1"/>
</dbReference>
<feature type="compositionally biased region" description="Polar residues" evidence="4">
    <location>
        <begin position="748"/>
        <end position="757"/>
    </location>
</feature>
<evidence type="ECO:0000256" key="2">
    <source>
        <dbReference type="PROSITE-ProRule" id="PRU00023"/>
    </source>
</evidence>